<name>A0ACB9DST0_CICIN</name>
<dbReference type="EMBL" id="CM042012">
    <property type="protein sequence ID" value="KAI3749769.1"/>
    <property type="molecule type" value="Genomic_DNA"/>
</dbReference>
<keyword evidence="2" id="KW-1185">Reference proteome</keyword>
<evidence type="ECO:0000313" key="2">
    <source>
        <dbReference type="Proteomes" id="UP001055811"/>
    </source>
</evidence>
<dbReference type="Proteomes" id="UP001055811">
    <property type="component" value="Linkage Group LG04"/>
</dbReference>
<proteinExistence type="predicted"/>
<organism evidence="1 2">
    <name type="scientific">Cichorium intybus</name>
    <name type="common">Chicory</name>
    <dbReference type="NCBI Taxonomy" id="13427"/>
    <lineage>
        <taxon>Eukaryota</taxon>
        <taxon>Viridiplantae</taxon>
        <taxon>Streptophyta</taxon>
        <taxon>Embryophyta</taxon>
        <taxon>Tracheophyta</taxon>
        <taxon>Spermatophyta</taxon>
        <taxon>Magnoliopsida</taxon>
        <taxon>eudicotyledons</taxon>
        <taxon>Gunneridae</taxon>
        <taxon>Pentapetalae</taxon>
        <taxon>asterids</taxon>
        <taxon>campanulids</taxon>
        <taxon>Asterales</taxon>
        <taxon>Asteraceae</taxon>
        <taxon>Cichorioideae</taxon>
        <taxon>Cichorieae</taxon>
        <taxon>Cichoriinae</taxon>
        <taxon>Cichorium</taxon>
    </lineage>
</organism>
<reference evidence="2" key="1">
    <citation type="journal article" date="2022" name="Mol. Ecol. Resour.">
        <title>The genomes of chicory, endive, great burdock and yacon provide insights into Asteraceae palaeo-polyploidization history and plant inulin production.</title>
        <authorList>
            <person name="Fan W."/>
            <person name="Wang S."/>
            <person name="Wang H."/>
            <person name="Wang A."/>
            <person name="Jiang F."/>
            <person name="Liu H."/>
            <person name="Zhao H."/>
            <person name="Xu D."/>
            <person name="Zhang Y."/>
        </authorList>
    </citation>
    <scope>NUCLEOTIDE SEQUENCE [LARGE SCALE GENOMIC DNA]</scope>
    <source>
        <strain evidence="2">cv. Punajuju</strain>
    </source>
</reference>
<sequence>MKAPIVLSVLFEGGEIQASSGIEGLREKMASRLRPSVDQWGAGRWRDQETVVKAGQKYESTDHIISSIRGRRDSSQFRGTPAFDAKHWVRPPVKGVGTIVTGVFADRRVEGKDGVEAPTISGPVSATRGGMVAERGASYRDWFGKPSPAVMRVSKRSRLLVGLGKVLWAYFFFFSLGPFISRMVLDYFGVRSGSLHGSWTRRI</sequence>
<gene>
    <name evidence="1" type="ORF">L2E82_20385</name>
</gene>
<comment type="caution">
    <text evidence="1">The sequence shown here is derived from an EMBL/GenBank/DDBJ whole genome shotgun (WGS) entry which is preliminary data.</text>
</comment>
<accession>A0ACB9DST0</accession>
<reference evidence="1 2" key="2">
    <citation type="journal article" date="2022" name="Mol. Ecol. Resour.">
        <title>The genomes of chicory, endive, great burdock and yacon provide insights into Asteraceae paleo-polyploidization history and plant inulin production.</title>
        <authorList>
            <person name="Fan W."/>
            <person name="Wang S."/>
            <person name="Wang H."/>
            <person name="Wang A."/>
            <person name="Jiang F."/>
            <person name="Liu H."/>
            <person name="Zhao H."/>
            <person name="Xu D."/>
            <person name="Zhang Y."/>
        </authorList>
    </citation>
    <scope>NUCLEOTIDE SEQUENCE [LARGE SCALE GENOMIC DNA]</scope>
    <source>
        <strain evidence="2">cv. Punajuju</strain>
        <tissue evidence="1">Leaves</tissue>
    </source>
</reference>
<evidence type="ECO:0000313" key="1">
    <source>
        <dbReference type="EMBL" id="KAI3749769.1"/>
    </source>
</evidence>
<protein>
    <submittedName>
        <fullName evidence="1">Uncharacterized protein</fullName>
    </submittedName>
</protein>